<accession>A0ABS9IS50</accession>
<proteinExistence type="predicted"/>
<protein>
    <recommendedName>
        <fullName evidence="4">Ribbon-helix-helix protein, copG family</fullName>
    </recommendedName>
</protein>
<evidence type="ECO:0008006" key="4">
    <source>
        <dbReference type="Google" id="ProtNLM"/>
    </source>
</evidence>
<sequence>MSTKKMSRLEQALAEADEIEQNPDRVVRNDVKVTRGHGRARTLQVRLNDDEMDAIEAIAAERELPVSTVARDILLQSLDRVNVLGHHVGPVEIDYAIETLAMLRDDPALIVRVKETTEDSLAGGQRRTVVADSPTSRRLRTSLRR</sequence>
<organism evidence="2 3">
    <name type="scientific">Gordonia liuliyuniae</name>
    <dbReference type="NCBI Taxonomy" id="2911517"/>
    <lineage>
        <taxon>Bacteria</taxon>
        <taxon>Bacillati</taxon>
        <taxon>Actinomycetota</taxon>
        <taxon>Actinomycetes</taxon>
        <taxon>Mycobacteriales</taxon>
        <taxon>Gordoniaceae</taxon>
        <taxon>Gordonia</taxon>
    </lineage>
</organism>
<dbReference type="Proteomes" id="UP001200110">
    <property type="component" value="Unassembled WGS sequence"/>
</dbReference>
<gene>
    <name evidence="2" type="ORF">L5G33_07945</name>
</gene>
<dbReference type="EMBL" id="JAKKOR010000005">
    <property type="protein sequence ID" value="MCF8588396.1"/>
    <property type="molecule type" value="Genomic_DNA"/>
</dbReference>
<name>A0ABS9IS50_9ACTN</name>
<comment type="caution">
    <text evidence="2">The sequence shown here is derived from an EMBL/GenBank/DDBJ whole genome shotgun (WGS) entry which is preliminary data.</text>
</comment>
<evidence type="ECO:0000313" key="2">
    <source>
        <dbReference type="EMBL" id="MCF8588396.1"/>
    </source>
</evidence>
<evidence type="ECO:0000256" key="1">
    <source>
        <dbReference type="SAM" id="MobiDB-lite"/>
    </source>
</evidence>
<evidence type="ECO:0000313" key="3">
    <source>
        <dbReference type="Proteomes" id="UP001200110"/>
    </source>
</evidence>
<dbReference type="RefSeq" id="WP_236997606.1">
    <property type="nucleotide sequence ID" value="NZ_JAKKOR010000005.1"/>
</dbReference>
<feature type="region of interest" description="Disordered" evidence="1">
    <location>
        <begin position="122"/>
        <end position="145"/>
    </location>
</feature>
<reference evidence="2 3" key="1">
    <citation type="submission" date="2022-01" db="EMBL/GenBank/DDBJ databases">
        <authorList>
            <person name="Huang Y."/>
        </authorList>
    </citation>
    <scope>NUCLEOTIDE SEQUENCE [LARGE SCALE GENOMIC DNA]</scope>
    <source>
        <strain evidence="2 3">HY366</strain>
    </source>
</reference>
<keyword evidence="3" id="KW-1185">Reference proteome</keyword>